<protein>
    <recommendedName>
        <fullName evidence="16">Coiled-coil domain-containing protein 103</fullName>
    </recommendedName>
</protein>
<proteinExistence type="inferred from homology"/>
<accession>A0ABD1KQ61</accession>
<feature type="domain" description="RNA-polymerase II-associated protein 3-like C-terminal" evidence="12">
    <location>
        <begin position="101"/>
        <end position="189"/>
    </location>
</feature>
<feature type="domain" description="Dynein attachment factor N-terminal" evidence="13">
    <location>
        <begin position="8"/>
        <end position="75"/>
    </location>
</feature>
<dbReference type="PANTHER" id="PTHR28572:SF1">
    <property type="entry name" value="COILED-COIL DOMAIN-CONTAINING PROTEIN 103"/>
    <property type="match status" value="1"/>
</dbReference>
<keyword evidence="15" id="KW-1185">Reference proteome</keyword>
<dbReference type="GO" id="GO:0031514">
    <property type="term" value="C:motile cilium"/>
    <property type="evidence" value="ECO:0007669"/>
    <property type="project" value="UniProtKB-SubCell"/>
</dbReference>
<dbReference type="GO" id="GO:0005737">
    <property type="term" value="C:cytoplasm"/>
    <property type="evidence" value="ECO:0007669"/>
    <property type="project" value="UniProtKB-SubCell"/>
</dbReference>
<comment type="function">
    <text evidence="1">Dynein-attachment factor required for cilia motility.</text>
</comment>
<dbReference type="PANTHER" id="PTHR28572">
    <property type="entry name" value="COILED-COIL DOMAIN-CONTAINING PROTEIN 103"/>
    <property type="match status" value="1"/>
</dbReference>
<keyword evidence="8" id="KW-0969">Cilium</keyword>
<keyword evidence="5" id="KW-0963">Cytoplasm</keyword>
<evidence type="ECO:0000259" key="12">
    <source>
        <dbReference type="Pfam" id="PF13877"/>
    </source>
</evidence>
<keyword evidence="6" id="KW-0970">Cilium biogenesis/degradation</keyword>
<evidence type="ECO:0000256" key="3">
    <source>
        <dbReference type="ARBA" id="ARBA00004496"/>
    </source>
</evidence>
<sequence length="271" mass="29944">MEEPEFVINFSALEKELQSAVEADKKYSRENDAKFRALHQKVATYEEFRDIVLASHLKPLDRKDRDGAPRKQPWNTIASSEKCRDPHTLEGMQAQPSDFHPRTASEFSRDWRRLGSVDTEKYQLLLGLGGEALGGIFSAEVGFGLLGELLLVLSQGFQPVDWPEVVGVLDGLSRTPRFGLNVSLLSKGEMVACEELFQNIQKGMDVKPQPAASWCDEKPSPSDTGAGNEGGGAVAVSVEAQEEDANCHEKVKHLMQIYGVSSRGTVHREEC</sequence>
<dbReference type="AlphaFoldDB" id="A0ABD1KQ61"/>
<evidence type="ECO:0000256" key="2">
    <source>
        <dbReference type="ARBA" id="ARBA00004230"/>
    </source>
</evidence>
<evidence type="ECO:0000313" key="14">
    <source>
        <dbReference type="EMBL" id="KAL2101300.1"/>
    </source>
</evidence>
<evidence type="ECO:0000313" key="15">
    <source>
        <dbReference type="Proteomes" id="UP001591681"/>
    </source>
</evidence>
<feature type="region of interest" description="Disordered" evidence="11">
    <location>
        <begin position="210"/>
        <end position="231"/>
    </location>
</feature>
<comment type="subcellular location">
    <subcellularLocation>
        <location evidence="2">Cell projection</location>
        <location evidence="2">Cilium</location>
        <location evidence="2">Flagellum</location>
    </subcellularLocation>
    <subcellularLocation>
        <location evidence="3">Cytoplasm</location>
    </subcellularLocation>
</comment>
<keyword evidence="9" id="KW-0966">Cell projection</keyword>
<evidence type="ECO:0000256" key="8">
    <source>
        <dbReference type="ARBA" id="ARBA00023069"/>
    </source>
</evidence>
<dbReference type="Proteomes" id="UP001591681">
    <property type="component" value="Unassembled WGS sequence"/>
</dbReference>
<evidence type="ECO:0000256" key="11">
    <source>
        <dbReference type="SAM" id="MobiDB-lite"/>
    </source>
</evidence>
<comment type="caution">
    <text evidence="14">The sequence shown here is derived from an EMBL/GenBank/DDBJ whole genome shotgun (WGS) entry which is preliminary data.</text>
</comment>
<gene>
    <name evidence="14" type="ORF">ACEWY4_003061</name>
</gene>
<evidence type="ECO:0000256" key="10">
    <source>
        <dbReference type="ARBA" id="ARBA00049986"/>
    </source>
</evidence>
<evidence type="ECO:0008006" key="16">
    <source>
        <dbReference type="Google" id="ProtNLM"/>
    </source>
</evidence>
<dbReference type="InterPro" id="IPR042422">
    <property type="entry name" value="CC103"/>
</dbReference>
<evidence type="ECO:0000256" key="5">
    <source>
        <dbReference type="ARBA" id="ARBA00022490"/>
    </source>
</evidence>
<evidence type="ECO:0000256" key="1">
    <source>
        <dbReference type="ARBA" id="ARBA00004048"/>
    </source>
</evidence>
<comment type="similarity">
    <text evidence="10">Belongs to the DNAAF19/PR46b family.</text>
</comment>
<dbReference type="InterPro" id="IPR025986">
    <property type="entry name" value="RPAP3-like_C"/>
</dbReference>
<organism evidence="14 15">
    <name type="scientific">Coilia grayii</name>
    <name type="common">Gray's grenadier anchovy</name>
    <dbReference type="NCBI Taxonomy" id="363190"/>
    <lineage>
        <taxon>Eukaryota</taxon>
        <taxon>Metazoa</taxon>
        <taxon>Chordata</taxon>
        <taxon>Craniata</taxon>
        <taxon>Vertebrata</taxon>
        <taxon>Euteleostomi</taxon>
        <taxon>Actinopterygii</taxon>
        <taxon>Neopterygii</taxon>
        <taxon>Teleostei</taxon>
        <taxon>Clupei</taxon>
        <taxon>Clupeiformes</taxon>
        <taxon>Clupeoidei</taxon>
        <taxon>Engraulidae</taxon>
        <taxon>Coilinae</taxon>
        <taxon>Coilia</taxon>
    </lineage>
</organism>
<keyword evidence="7" id="KW-0282">Flagellum</keyword>
<evidence type="ECO:0000256" key="4">
    <source>
        <dbReference type="ARBA" id="ARBA00011738"/>
    </source>
</evidence>
<dbReference type="Pfam" id="PF15867">
    <property type="entry name" value="Dynein_attach_N"/>
    <property type="match status" value="1"/>
</dbReference>
<comment type="subunit">
    <text evidence="4">Homodimer.</text>
</comment>
<name>A0ABD1KQ61_9TELE</name>
<evidence type="ECO:0000259" key="13">
    <source>
        <dbReference type="Pfam" id="PF15867"/>
    </source>
</evidence>
<evidence type="ECO:0000256" key="7">
    <source>
        <dbReference type="ARBA" id="ARBA00022846"/>
    </source>
</evidence>
<dbReference type="Pfam" id="PF13877">
    <property type="entry name" value="RPAP3_C"/>
    <property type="match status" value="1"/>
</dbReference>
<reference evidence="14 15" key="1">
    <citation type="submission" date="2024-09" db="EMBL/GenBank/DDBJ databases">
        <title>A chromosome-level genome assembly of Gray's grenadier anchovy, Coilia grayii.</title>
        <authorList>
            <person name="Fu Z."/>
        </authorList>
    </citation>
    <scope>NUCLEOTIDE SEQUENCE [LARGE SCALE GENOMIC DNA]</scope>
    <source>
        <strain evidence="14">G4</strain>
        <tissue evidence="14">Muscle</tissue>
    </source>
</reference>
<evidence type="ECO:0000256" key="6">
    <source>
        <dbReference type="ARBA" id="ARBA00022794"/>
    </source>
</evidence>
<dbReference type="InterPro" id="IPR031733">
    <property type="entry name" value="Dynein_attach_N"/>
</dbReference>
<dbReference type="EMBL" id="JBHFQA010000003">
    <property type="protein sequence ID" value="KAL2101300.1"/>
    <property type="molecule type" value="Genomic_DNA"/>
</dbReference>
<evidence type="ECO:0000256" key="9">
    <source>
        <dbReference type="ARBA" id="ARBA00023273"/>
    </source>
</evidence>
<dbReference type="GO" id="GO:0030030">
    <property type="term" value="P:cell projection organization"/>
    <property type="evidence" value="ECO:0007669"/>
    <property type="project" value="UniProtKB-KW"/>
</dbReference>